<dbReference type="AlphaFoldDB" id="A0A4Q0MGP6"/>
<protein>
    <submittedName>
        <fullName evidence="2">Uncharacterized protein</fullName>
    </submittedName>
</protein>
<gene>
    <name evidence="2" type="ORF">EK403_15060</name>
</gene>
<dbReference type="Proteomes" id="UP000289708">
    <property type="component" value="Unassembled WGS sequence"/>
</dbReference>
<evidence type="ECO:0000313" key="3">
    <source>
        <dbReference type="Proteomes" id="UP000289708"/>
    </source>
</evidence>
<keyword evidence="3" id="KW-1185">Reference proteome</keyword>
<evidence type="ECO:0000256" key="1">
    <source>
        <dbReference type="SAM" id="MobiDB-lite"/>
    </source>
</evidence>
<comment type="caution">
    <text evidence="2">The sequence shown here is derived from an EMBL/GenBank/DDBJ whole genome shotgun (WGS) entry which is preliminary data.</text>
</comment>
<organism evidence="2 3">
    <name type="scientific">Hansschlegelia zhihuaiae</name>
    <dbReference type="NCBI Taxonomy" id="405005"/>
    <lineage>
        <taxon>Bacteria</taxon>
        <taxon>Pseudomonadati</taxon>
        <taxon>Pseudomonadota</taxon>
        <taxon>Alphaproteobacteria</taxon>
        <taxon>Hyphomicrobiales</taxon>
        <taxon>Methylopilaceae</taxon>
        <taxon>Hansschlegelia</taxon>
    </lineage>
</organism>
<reference evidence="2 3" key="1">
    <citation type="submission" date="2018-12" db="EMBL/GenBank/DDBJ databases">
        <title>bacterium Hansschlegelia zhihuaiae S113.</title>
        <authorList>
            <person name="He J."/>
        </authorList>
    </citation>
    <scope>NUCLEOTIDE SEQUENCE [LARGE SCALE GENOMIC DNA]</scope>
    <source>
        <strain evidence="2 3">S 113</strain>
    </source>
</reference>
<dbReference type="OrthoDB" id="7311517at2"/>
<accession>A0A4Q0MGP6</accession>
<dbReference type="EMBL" id="RYFI01000014">
    <property type="protein sequence ID" value="RXF72126.1"/>
    <property type="molecule type" value="Genomic_DNA"/>
</dbReference>
<name>A0A4Q0MGP6_9HYPH</name>
<feature type="region of interest" description="Disordered" evidence="1">
    <location>
        <begin position="92"/>
        <end position="113"/>
    </location>
</feature>
<sequence>MKLFYLGMALGAVAIALAQTIVPHLIWNDAVAAIAIGAAGWFFAGDPFEPDEVTVNVYGAPAGTRVVKREGDGGRSIDVILDEKVGDALRRQGSATSRELQKAFGTPSGSPRL</sequence>
<dbReference type="RefSeq" id="WP_128778293.1">
    <property type="nucleotide sequence ID" value="NZ_RYFI01000014.1"/>
</dbReference>
<evidence type="ECO:0000313" key="2">
    <source>
        <dbReference type="EMBL" id="RXF72126.1"/>
    </source>
</evidence>
<proteinExistence type="predicted"/>